<evidence type="ECO:0000256" key="3">
    <source>
        <dbReference type="ARBA" id="ARBA00022679"/>
    </source>
</evidence>
<gene>
    <name evidence="6" type="ORF">POTOM_002020</name>
</gene>
<protein>
    <recommendedName>
        <fullName evidence="5">Methyltransferase type 11 domain-containing protein</fullName>
    </recommendedName>
</protein>
<name>A0A8X8DJ12_POPTO</name>
<keyword evidence="2" id="KW-0489">Methyltransferase</keyword>
<evidence type="ECO:0000256" key="2">
    <source>
        <dbReference type="ARBA" id="ARBA00022603"/>
    </source>
</evidence>
<dbReference type="EMBL" id="JAAWWB010000001">
    <property type="protein sequence ID" value="KAG6792860.1"/>
    <property type="molecule type" value="Genomic_DNA"/>
</dbReference>
<evidence type="ECO:0000313" key="6">
    <source>
        <dbReference type="EMBL" id="KAG6792860.1"/>
    </source>
</evidence>
<dbReference type="AlphaFoldDB" id="A0A8X8DJ12"/>
<evidence type="ECO:0000256" key="4">
    <source>
        <dbReference type="SAM" id="Phobius"/>
    </source>
</evidence>
<keyword evidence="4" id="KW-0472">Membrane</keyword>
<dbReference type="OrthoDB" id="411785at2759"/>
<keyword evidence="4" id="KW-1133">Transmembrane helix</keyword>
<evidence type="ECO:0000259" key="5">
    <source>
        <dbReference type="Pfam" id="PF08241"/>
    </source>
</evidence>
<keyword evidence="3" id="KW-0808">Transferase</keyword>
<dbReference type="PANTHER" id="PTHR12176">
    <property type="entry name" value="SAM-DEPENDENT METHYLTRANSFERASE SUPERFAMILY PROTEIN"/>
    <property type="match status" value="1"/>
</dbReference>
<comment type="caution">
    <text evidence="6">The sequence shown here is derived from an EMBL/GenBank/DDBJ whole genome shotgun (WGS) entry which is preliminary data.</text>
</comment>
<feature type="domain" description="Methyltransferase type 11" evidence="5">
    <location>
        <begin position="54"/>
        <end position="129"/>
    </location>
</feature>
<dbReference type="CDD" id="cd02440">
    <property type="entry name" value="AdoMet_MTases"/>
    <property type="match status" value="1"/>
</dbReference>
<dbReference type="PANTHER" id="PTHR12176:SF66">
    <property type="entry name" value="S-ADENOSYL-L-METHIONINE-DEPENDENT METHYLTRANSFERASES SUPERFAMILY PROTEIN"/>
    <property type="match status" value="1"/>
</dbReference>
<accession>A0A8X8DJ12</accession>
<evidence type="ECO:0000313" key="7">
    <source>
        <dbReference type="Proteomes" id="UP000886885"/>
    </source>
</evidence>
<evidence type="ECO:0000256" key="1">
    <source>
        <dbReference type="ARBA" id="ARBA00008361"/>
    </source>
</evidence>
<keyword evidence="7" id="KW-1185">Reference proteome</keyword>
<dbReference type="GO" id="GO:0008757">
    <property type="term" value="F:S-adenosylmethionine-dependent methyltransferase activity"/>
    <property type="evidence" value="ECO:0007669"/>
    <property type="project" value="InterPro"/>
</dbReference>
<dbReference type="InterPro" id="IPR051419">
    <property type="entry name" value="Lys/N-term_MeTrsfase_sf"/>
</dbReference>
<organism evidence="6 7">
    <name type="scientific">Populus tomentosa</name>
    <name type="common">Chinese white poplar</name>
    <dbReference type="NCBI Taxonomy" id="118781"/>
    <lineage>
        <taxon>Eukaryota</taxon>
        <taxon>Viridiplantae</taxon>
        <taxon>Streptophyta</taxon>
        <taxon>Embryophyta</taxon>
        <taxon>Tracheophyta</taxon>
        <taxon>Spermatophyta</taxon>
        <taxon>Magnoliopsida</taxon>
        <taxon>eudicotyledons</taxon>
        <taxon>Gunneridae</taxon>
        <taxon>Pentapetalae</taxon>
        <taxon>rosids</taxon>
        <taxon>fabids</taxon>
        <taxon>Malpighiales</taxon>
        <taxon>Salicaceae</taxon>
        <taxon>Saliceae</taxon>
        <taxon>Populus</taxon>
    </lineage>
</organism>
<proteinExistence type="inferred from homology"/>
<dbReference type="GO" id="GO:0032259">
    <property type="term" value="P:methylation"/>
    <property type="evidence" value="ECO:0007669"/>
    <property type="project" value="UniProtKB-KW"/>
</dbReference>
<sequence length="344" mass="39109">MYSDVSSCNTYNYGDALYWDARYVQEAESFDWYQRYASLRPFVRRYIPTSSRVLMVGCGNALMSEDMVDDGYENIMNVDISSVAIDLMRRKYEHMPQLNYMEMDVRDMSFFPDESFDAVIDKGTLDSLMCGSDAPISAARMLGEVSRLYYAQVLFLMVYVVNTILLLLKPGGIYMLITYGDPKVRMPHLTRSIYSWNIVLYAIRKCVLLSSLCFTEYFHCPHCFHMLKCCLLSLGRKLICSTCEPRWSTEENKPAYNCSPLISSELKFSLALSHVFSARPGFKKPAGSSSNSHLEPVPITETGLLPADFVLDDPDSHFIYVCKKMDETTDLSNISSHPLIADAS</sequence>
<reference evidence="6" key="1">
    <citation type="journal article" date="2020" name="bioRxiv">
        <title>Hybrid origin of Populus tomentosa Carr. identified through genome sequencing and phylogenomic analysis.</title>
        <authorList>
            <person name="An X."/>
            <person name="Gao K."/>
            <person name="Chen Z."/>
            <person name="Li J."/>
            <person name="Yang X."/>
            <person name="Yang X."/>
            <person name="Zhou J."/>
            <person name="Guo T."/>
            <person name="Zhao T."/>
            <person name="Huang S."/>
            <person name="Miao D."/>
            <person name="Khan W.U."/>
            <person name="Rao P."/>
            <person name="Ye M."/>
            <person name="Lei B."/>
            <person name="Liao W."/>
            <person name="Wang J."/>
            <person name="Ji L."/>
            <person name="Li Y."/>
            <person name="Guo B."/>
            <person name="Mustafa N.S."/>
            <person name="Li S."/>
            <person name="Yun Q."/>
            <person name="Keller S.R."/>
            <person name="Mao J."/>
            <person name="Zhang R."/>
            <person name="Strauss S.H."/>
        </authorList>
    </citation>
    <scope>NUCLEOTIDE SEQUENCE</scope>
    <source>
        <strain evidence="6">GM15</strain>
        <tissue evidence="6">Leaf</tissue>
    </source>
</reference>
<dbReference type="InterPro" id="IPR013216">
    <property type="entry name" value="Methyltransf_11"/>
</dbReference>
<comment type="similarity">
    <text evidence="1">Belongs to the methyltransferase superfamily.</text>
</comment>
<feature type="transmembrane region" description="Helical" evidence="4">
    <location>
        <begin position="148"/>
        <end position="168"/>
    </location>
</feature>
<dbReference type="Pfam" id="PF08241">
    <property type="entry name" value="Methyltransf_11"/>
    <property type="match status" value="1"/>
</dbReference>
<keyword evidence="4" id="KW-0812">Transmembrane</keyword>
<dbReference type="Proteomes" id="UP000886885">
    <property type="component" value="Chromosome 1A"/>
</dbReference>